<accession>A0A562SKB9</accession>
<organism evidence="2 3">
    <name type="scientific">Lacibacter cauensis</name>
    <dbReference type="NCBI Taxonomy" id="510947"/>
    <lineage>
        <taxon>Bacteria</taxon>
        <taxon>Pseudomonadati</taxon>
        <taxon>Bacteroidota</taxon>
        <taxon>Chitinophagia</taxon>
        <taxon>Chitinophagales</taxon>
        <taxon>Chitinophagaceae</taxon>
        <taxon>Lacibacter</taxon>
    </lineage>
</organism>
<keyword evidence="1" id="KW-0812">Transmembrane</keyword>
<sequence length="126" mass="14030">MELIKKYRIALVVTFGLCLFIKPALCFLILGILISYIGFAAVLFLKKISKTGIARTGNIVAYESDSDGHKTPLIEFTTITGDIIKAKPIIYASTDLSKLRSYTNFINQPVPILYDPENPKKICSEK</sequence>
<name>A0A562SKB9_9BACT</name>
<dbReference type="AlphaFoldDB" id="A0A562SKB9"/>
<evidence type="ECO:0000313" key="2">
    <source>
        <dbReference type="EMBL" id="TWI81695.1"/>
    </source>
</evidence>
<gene>
    <name evidence="2" type="ORF">IQ13_2714</name>
</gene>
<comment type="caution">
    <text evidence="2">The sequence shown here is derived from an EMBL/GenBank/DDBJ whole genome shotgun (WGS) entry which is preliminary data.</text>
</comment>
<proteinExistence type="predicted"/>
<evidence type="ECO:0008006" key="4">
    <source>
        <dbReference type="Google" id="ProtNLM"/>
    </source>
</evidence>
<evidence type="ECO:0000313" key="3">
    <source>
        <dbReference type="Proteomes" id="UP000316167"/>
    </source>
</evidence>
<keyword evidence="1" id="KW-1133">Transmembrane helix</keyword>
<dbReference type="EMBL" id="VLLE01000004">
    <property type="protein sequence ID" value="TWI81695.1"/>
    <property type="molecule type" value="Genomic_DNA"/>
</dbReference>
<evidence type="ECO:0000256" key="1">
    <source>
        <dbReference type="SAM" id="Phobius"/>
    </source>
</evidence>
<protein>
    <recommendedName>
        <fullName evidence="4">DUF3592 domain-containing protein</fullName>
    </recommendedName>
</protein>
<feature type="transmembrane region" description="Helical" evidence="1">
    <location>
        <begin position="20"/>
        <end position="45"/>
    </location>
</feature>
<dbReference type="Proteomes" id="UP000316167">
    <property type="component" value="Unassembled WGS sequence"/>
</dbReference>
<keyword evidence="3" id="KW-1185">Reference proteome</keyword>
<reference evidence="2 3" key="1">
    <citation type="journal article" date="2015" name="Stand. Genomic Sci.">
        <title>Genomic Encyclopedia of Bacterial and Archaeal Type Strains, Phase III: the genomes of soil and plant-associated and newly described type strains.</title>
        <authorList>
            <person name="Whitman W.B."/>
            <person name="Woyke T."/>
            <person name="Klenk H.P."/>
            <person name="Zhou Y."/>
            <person name="Lilburn T.G."/>
            <person name="Beck B.J."/>
            <person name="De Vos P."/>
            <person name="Vandamme P."/>
            <person name="Eisen J.A."/>
            <person name="Garrity G."/>
            <person name="Hugenholtz P."/>
            <person name="Kyrpides N.C."/>
        </authorList>
    </citation>
    <scope>NUCLEOTIDE SEQUENCE [LARGE SCALE GENOMIC DNA]</scope>
    <source>
        <strain evidence="2 3">CGMCC 1.7271</strain>
    </source>
</reference>
<keyword evidence="1" id="KW-0472">Membrane</keyword>